<accession>A0A840VFL4</accession>
<dbReference type="Proteomes" id="UP000557717">
    <property type="component" value="Unassembled WGS sequence"/>
</dbReference>
<keyword evidence="2" id="KW-1185">Reference proteome</keyword>
<sequence>MKVPILWLAFAGWIHATTLTVVPVYEPLSLRATDVDDLLDESEEALQATVMARPMALSGAFPETMVEAVATPHRFPTNDPEYVIEEVNLLVICRVSLSAWVKEDGLHVIMDLSKLSIPDEVDLTARQLVRLGLLAVRRTLEEYQRPQAEELRVFLSIDGTTLETESLKELGTEYVLKGA</sequence>
<reference evidence="1 2" key="1">
    <citation type="submission" date="2020-08" db="EMBL/GenBank/DDBJ databases">
        <title>Genomic Encyclopedia of Type Strains, Phase IV (KMG-IV): sequencing the most valuable type-strain genomes for metagenomic binning, comparative biology and taxonomic classification.</title>
        <authorList>
            <person name="Goeker M."/>
        </authorList>
    </citation>
    <scope>NUCLEOTIDE SEQUENCE [LARGE SCALE GENOMIC DNA]</scope>
    <source>
        <strain evidence="1 2">YC6886</strain>
    </source>
</reference>
<dbReference type="AlphaFoldDB" id="A0A840VFL4"/>
<dbReference type="EMBL" id="JACHFD010000014">
    <property type="protein sequence ID" value="MBB5352609.1"/>
    <property type="molecule type" value="Genomic_DNA"/>
</dbReference>
<dbReference type="RefSeq" id="WP_184019787.1">
    <property type="nucleotide sequence ID" value="NZ_JACHFD010000014.1"/>
</dbReference>
<name>A0A840VFL4_9BACT</name>
<comment type="caution">
    <text evidence="1">The sequence shown here is derived from an EMBL/GenBank/DDBJ whole genome shotgun (WGS) entry which is preliminary data.</text>
</comment>
<proteinExistence type="predicted"/>
<evidence type="ECO:0000313" key="1">
    <source>
        <dbReference type="EMBL" id="MBB5352609.1"/>
    </source>
</evidence>
<gene>
    <name evidence="1" type="ORF">HNR46_002857</name>
</gene>
<protein>
    <submittedName>
        <fullName evidence="1">Uncharacterized protein</fullName>
    </submittedName>
</protein>
<evidence type="ECO:0000313" key="2">
    <source>
        <dbReference type="Proteomes" id="UP000557717"/>
    </source>
</evidence>
<organism evidence="1 2">
    <name type="scientific">Haloferula luteola</name>
    <dbReference type="NCBI Taxonomy" id="595692"/>
    <lineage>
        <taxon>Bacteria</taxon>
        <taxon>Pseudomonadati</taxon>
        <taxon>Verrucomicrobiota</taxon>
        <taxon>Verrucomicrobiia</taxon>
        <taxon>Verrucomicrobiales</taxon>
        <taxon>Verrucomicrobiaceae</taxon>
        <taxon>Haloferula</taxon>
    </lineage>
</organism>